<reference evidence="2" key="1">
    <citation type="journal article" date="2020" name="New Phytol.">
        <title>Comparative genomics reveals dynamic genome evolution in host specialist ectomycorrhizal fungi.</title>
        <authorList>
            <person name="Lofgren L.A."/>
            <person name="Nguyen N.H."/>
            <person name="Vilgalys R."/>
            <person name="Ruytinx J."/>
            <person name="Liao H.L."/>
            <person name="Branco S."/>
            <person name="Kuo A."/>
            <person name="LaButti K."/>
            <person name="Lipzen A."/>
            <person name="Andreopoulos W."/>
            <person name="Pangilinan J."/>
            <person name="Riley R."/>
            <person name="Hundley H."/>
            <person name="Na H."/>
            <person name="Barry K."/>
            <person name="Grigoriev I.V."/>
            <person name="Stajich J.E."/>
            <person name="Kennedy P.G."/>
        </authorList>
    </citation>
    <scope>NUCLEOTIDE SEQUENCE</scope>
    <source>
        <strain evidence="2">FC423</strain>
    </source>
</reference>
<accession>A0A9P7FFF5</accession>
<proteinExistence type="predicted"/>
<protein>
    <submittedName>
        <fullName evidence="2">Uncharacterized protein</fullName>
    </submittedName>
</protein>
<feature type="compositionally biased region" description="Polar residues" evidence="1">
    <location>
        <begin position="20"/>
        <end position="32"/>
    </location>
</feature>
<evidence type="ECO:0000313" key="2">
    <source>
        <dbReference type="EMBL" id="KAG2114221.1"/>
    </source>
</evidence>
<sequence>MTHSNDHRVHFDIPMDNESESQAPSSNAGNNPTTPPVTSYGGMAATLSAPLYQLDFRFAAPPAALPVLQPVFNFGFDSSTDVLNFRFEHRQPTPPVFQPVFDFGFSAVIEPLHHSWTSDGTPLSPEMIHTDWQTIQLWNGFGCDTSMPAFDFGWNLSPTSMPAPPVHVGYDISNRHMSLLEKIFAFQFNCQVPPAKGGDWQPIPVKAAVPVTAVNPAVPVKAAIPASAPPTPAQLDVAYTPKALPNVEFVFLQRSTPSSSSDTSDHRPSLQRVISDAERTARNIVEHLQGDEFNKLAQLMLGSIINPGDDVQHPKPDEVLDSNCVILLAFCESRNKLTWIFKDLIQLHHMVAVQARIVPLVHSLSQQVQKAEGKSGGGD</sequence>
<keyword evidence="3" id="KW-1185">Reference proteome</keyword>
<evidence type="ECO:0000313" key="3">
    <source>
        <dbReference type="Proteomes" id="UP000823399"/>
    </source>
</evidence>
<organism evidence="2 3">
    <name type="scientific">Suillus discolor</name>
    <dbReference type="NCBI Taxonomy" id="1912936"/>
    <lineage>
        <taxon>Eukaryota</taxon>
        <taxon>Fungi</taxon>
        <taxon>Dikarya</taxon>
        <taxon>Basidiomycota</taxon>
        <taxon>Agaricomycotina</taxon>
        <taxon>Agaricomycetes</taxon>
        <taxon>Agaricomycetidae</taxon>
        <taxon>Boletales</taxon>
        <taxon>Suillineae</taxon>
        <taxon>Suillaceae</taxon>
        <taxon>Suillus</taxon>
    </lineage>
</organism>
<dbReference type="AlphaFoldDB" id="A0A9P7FFF5"/>
<dbReference type="GeneID" id="64695663"/>
<comment type="caution">
    <text evidence="2">The sequence shown here is derived from an EMBL/GenBank/DDBJ whole genome shotgun (WGS) entry which is preliminary data.</text>
</comment>
<feature type="region of interest" description="Disordered" evidence="1">
    <location>
        <begin position="16"/>
        <end position="38"/>
    </location>
</feature>
<dbReference type="EMBL" id="JABBWM010000010">
    <property type="protein sequence ID" value="KAG2114221.1"/>
    <property type="molecule type" value="Genomic_DNA"/>
</dbReference>
<dbReference type="OrthoDB" id="2647630at2759"/>
<evidence type="ECO:0000256" key="1">
    <source>
        <dbReference type="SAM" id="MobiDB-lite"/>
    </source>
</evidence>
<name>A0A9P7FFF5_9AGAM</name>
<gene>
    <name evidence="2" type="ORF">F5147DRAFT_650030</name>
</gene>
<dbReference type="Proteomes" id="UP000823399">
    <property type="component" value="Unassembled WGS sequence"/>
</dbReference>
<dbReference type="RefSeq" id="XP_041296334.1">
    <property type="nucleotide sequence ID" value="XM_041433404.1"/>
</dbReference>